<dbReference type="InterPro" id="IPR001841">
    <property type="entry name" value="Znf_RING"/>
</dbReference>
<dbReference type="PROSITE" id="PS50103">
    <property type="entry name" value="ZF_C3H1"/>
    <property type="match status" value="2"/>
</dbReference>
<keyword evidence="5 8" id="KW-0442">Lipid degradation</keyword>
<evidence type="ECO:0000259" key="12">
    <source>
        <dbReference type="PROSITE" id="PS50103"/>
    </source>
</evidence>
<dbReference type="Gene3D" id="2.20.70.10">
    <property type="match status" value="1"/>
</dbReference>
<dbReference type="GO" id="GO:0016020">
    <property type="term" value="C:membrane"/>
    <property type="evidence" value="ECO:0007669"/>
    <property type="project" value="TreeGrafter"/>
</dbReference>
<dbReference type="InterPro" id="IPR002641">
    <property type="entry name" value="PNPLA_dom"/>
</dbReference>
<feature type="region of interest" description="Disordered" evidence="9">
    <location>
        <begin position="1930"/>
        <end position="1956"/>
    </location>
</feature>
<feature type="active site" description="Proton acceptor" evidence="8">
    <location>
        <position position="851"/>
    </location>
</feature>
<dbReference type="InterPro" id="IPR036020">
    <property type="entry name" value="WW_dom_sf"/>
</dbReference>
<feature type="domain" description="C3H1-type" evidence="12">
    <location>
        <begin position="83"/>
        <end position="110"/>
    </location>
</feature>
<dbReference type="InterPro" id="IPR018957">
    <property type="entry name" value="Znf_C3HC4_RING-type"/>
</dbReference>
<evidence type="ECO:0000313" key="15">
    <source>
        <dbReference type="Proteomes" id="UP000532311"/>
    </source>
</evidence>
<feature type="short sequence motif" description="GXSXG" evidence="8">
    <location>
        <begin position="700"/>
        <end position="704"/>
    </location>
</feature>
<dbReference type="PANTHER" id="PTHR24185:SF1">
    <property type="entry name" value="CALCIUM-INDEPENDENT PHOSPHOLIPASE A2-GAMMA"/>
    <property type="match status" value="1"/>
</dbReference>
<feature type="zinc finger region" description="C3H1-type" evidence="7">
    <location>
        <begin position="49"/>
        <end position="76"/>
    </location>
</feature>
<dbReference type="Gene3D" id="3.30.40.10">
    <property type="entry name" value="Zinc/RING finger domain, C3HC4 (zinc finger)"/>
    <property type="match status" value="1"/>
</dbReference>
<dbReference type="SUPFAM" id="SSF51045">
    <property type="entry name" value="WW domain"/>
    <property type="match status" value="1"/>
</dbReference>
<dbReference type="InterPro" id="IPR012677">
    <property type="entry name" value="Nucleotide-bd_a/b_plait_sf"/>
</dbReference>
<dbReference type="InterPro" id="IPR027417">
    <property type="entry name" value="P-loop_NTPase"/>
</dbReference>
<dbReference type="SUPFAM" id="SSF57850">
    <property type="entry name" value="RING/U-box"/>
    <property type="match status" value="1"/>
</dbReference>
<evidence type="ECO:0000313" key="14">
    <source>
        <dbReference type="EMBL" id="KAF5721153.1"/>
    </source>
</evidence>
<dbReference type="SMART" id="SM00456">
    <property type="entry name" value="WW"/>
    <property type="match status" value="1"/>
</dbReference>
<comment type="caution">
    <text evidence="14">The sequence shown here is derived from an EMBL/GenBank/DDBJ whole genome shotgun (WGS) entry which is preliminary data.</text>
</comment>
<dbReference type="InterPro" id="IPR013083">
    <property type="entry name" value="Znf_RING/FYVE/PHD"/>
</dbReference>
<evidence type="ECO:0000259" key="13">
    <source>
        <dbReference type="PROSITE" id="PS51635"/>
    </source>
</evidence>
<dbReference type="SMART" id="SM00356">
    <property type="entry name" value="ZnF_C3H1"/>
    <property type="match status" value="2"/>
</dbReference>
<feature type="compositionally biased region" description="Polar residues" evidence="9">
    <location>
        <begin position="1930"/>
        <end position="1950"/>
    </location>
</feature>
<dbReference type="Pfam" id="PF00931">
    <property type="entry name" value="NB-ARC"/>
    <property type="match status" value="1"/>
</dbReference>
<dbReference type="Gene3D" id="4.10.1000.10">
    <property type="entry name" value="Zinc finger, CCCH-type"/>
    <property type="match status" value="1"/>
</dbReference>
<dbReference type="InterPro" id="IPR000571">
    <property type="entry name" value="Znf_CCCH"/>
</dbReference>
<dbReference type="SUPFAM" id="SSF52540">
    <property type="entry name" value="P-loop containing nucleoside triphosphate hydrolases"/>
    <property type="match status" value="1"/>
</dbReference>
<evidence type="ECO:0000256" key="4">
    <source>
        <dbReference type="ARBA" id="ARBA00022833"/>
    </source>
</evidence>
<accession>A0A8H6DKP9</accession>
<feature type="short sequence motif" description="DGA/G" evidence="8">
    <location>
        <begin position="851"/>
        <end position="853"/>
    </location>
</feature>
<dbReference type="GO" id="GO:0016042">
    <property type="term" value="P:lipid catabolic process"/>
    <property type="evidence" value="ECO:0007669"/>
    <property type="project" value="UniProtKB-UniRule"/>
</dbReference>
<keyword evidence="1 7" id="KW-0479">Metal-binding</keyword>
<dbReference type="PROSITE" id="PS01159">
    <property type="entry name" value="WW_DOMAIN_1"/>
    <property type="match status" value="1"/>
</dbReference>
<evidence type="ECO:0000259" key="10">
    <source>
        <dbReference type="PROSITE" id="PS50020"/>
    </source>
</evidence>
<evidence type="ECO:0000256" key="6">
    <source>
        <dbReference type="ARBA" id="ARBA00023098"/>
    </source>
</evidence>
<dbReference type="Proteomes" id="UP000532311">
    <property type="component" value="Unassembled WGS sequence"/>
</dbReference>
<dbReference type="GO" id="GO:0047499">
    <property type="term" value="F:calcium-independent phospholipase A2 activity"/>
    <property type="evidence" value="ECO:0007669"/>
    <property type="project" value="TreeGrafter"/>
</dbReference>
<dbReference type="Pfam" id="PF00642">
    <property type="entry name" value="zf-CCCH"/>
    <property type="match status" value="1"/>
</dbReference>
<feature type="domain" description="WW" evidence="10">
    <location>
        <begin position="2077"/>
        <end position="2110"/>
    </location>
</feature>
<feature type="domain" description="RING-type" evidence="11">
    <location>
        <begin position="573"/>
        <end position="615"/>
    </location>
</feature>
<evidence type="ECO:0000256" key="1">
    <source>
        <dbReference type="ARBA" id="ARBA00022723"/>
    </source>
</evidence>
<dbReference type="PROSITE" id="PS50020">
    <property type="entry name" value="WW_DOMAIN_2"/>
    <property type="match status" value="1"/>
</dbReference>
<gene>
    <name evidence="14" type="ORF">FGLOB1_361</name>
</gene>
<feature type="domain" description="PNPLA" evidence="13">
    <location>
        <begin position="664"/>
        <end position="864"/>
    </location>
</feature>
<evidence type="ECO:0000256" key="8">
    <source>
        <dbReference type="PROSITE-ProRule" id="PRU01161"/>
    </source>
</evidence>
<dbReference type="PANTHER" id="PTHR24185">
    <property type="entry name" value="CALCIUM-INDEPENDENT PHOSPHOLIPASE A2-GAMMA"/>
    <property type="match status" value="1"/>
</dbReference>
<evidence type="ECO:0000256" key="7">
    <source>
        <dbReference type="PROSITE-ProRule" id="PRU00723"/>
    </source>
</evidence>
<dbReference type="Pfam" id="PF00397">
    <property type="entry name" value="WW"/>
    <property type="match status" value="1"/>
</dbReference>
<dbReference type="SUPFAM" id="SSF90229">
    <property type="entry name" value="CCCH zinc finger"/>
    <property type="match status" value="1"/>
</dbReference>
<evidence type="ECO:0000256" key="3">
    <source>
        <dbReference type="ARBA" id="ARBA00022801"/>
    </source>
</evidence>
<dbReference type="SUPFAM" id="SSF54928">
    <property type="entry name" value="RNA-binding domain, RBD"/>
    <property type="match status" value="1"/>
</dbReference>
<dbReference type="InterPro" id="IPR016035">
    <property type="entry name" value="Acyl_Trfase/lysoPLipase"/>
</dbReference>
<dbReference type="Pfam" id="PF00097">
    <property type="entry name" value="zf-C3HC4"/>
    <property type="match status" value="1"/>
</dbReference>
<keyword evidence="3 8" id="KW-0378">Hydrolase</keyword>
<protein>
    <recommendedName>
        <fullName evidence="16">PNPLA domain-containing protein</fullName>
    </recommendedName>
</protein>
<dbReference type="GO" id="GO:0046486">
    <property type="term" value="P:glycerolipid metabolic process"/>
    <property type="evidence" value="ECO:0007669"/>
    <property type="project" value="UniProtKB-ARBA"/>
</dbReference>
<evidence type="ECO:0008006" key="16">
    <source>
        <dbReference type="Google" id="ProtNLM"/>
    </source>
</evidence>
<feature type="zinc finger region" description="C3H1-type" evidence="7">
    <location>
        <begin position="83"/>
        <end position="110"/>
    </location>
</feature>
<reference evidence="14 15" key="1">
    <citation type="submission" date="2020-05" db="EMBL/GenBank/DDBJ databases">
        <title>Identification and distribution of gene clusters putatively required for synthesis of sphingolipid metabolism inhibitors in phylogenetically diverse species of the filamentous fungus Fusarium.</title>
        <authorList>
            <person name="Kim H.-S."/>
            <person name="Busman M."/>
            <person name="Brown D.W."/>
            <person name="Divon H."/>
            <person name="Uhlig S."/>
            <person name="Proctor R.H."/>
        </authorList>
    </citation>
    <scope>NUCLEOTIDE SEQUENCE [LARGE SCALE GENOMIC DNA]</scope>
    <source>
        <strain evidence="14 15">NRRL 26131</strain>
    </source>
</reference>
<dbReference type="GO" id="GO:0008270">
    <property type="term" value="F:zinc ion binding"/>
    <property type="evidence" value="ECO:0007669"/>
    <property type="project" value="UniProtKB-KW"/>
</dbReference>
<evidence type="ECO:0000256" key="2">
    <source>
        <dbReference type="ARBA" id="ARBA00022771"/>
    </source>
</evidence>
<dbReference type="InterPro" id="IPR036855">
    <property type="entry name" value="Znf_CCCH_sf"/>
</dbReference>
<dbReference type="InterPro" id="IPR001202">
    <property type="entry name" value="WW_dom"/>
</dbReference>
<dbReference type="Gene3D" id="3.40.1090.10">
    <property type="entry name" value="Cytosolic phospholipase A2 catalytic domain"/>
    <property type="match status" value="1"/>
</dbReference>
<name>A0A8H6DKP9_9HYPO</name>
<dbReference type="GO" id="GO:0043531">
    <property type="term" value="F:ADP binding"/>
    <property type="evidence" value="ECO:0007669"/>
    <property type="project" value="InterPro"/>
</dbReference>
<dbReference type="CDD" id="cd00201">
    <property type="entry name" value="WW"/>
    <property type="match status" value="1"/>
</dbReference>
<evidence type="ECO:0000259" key="11">
    <source>
        <dbReference type="PROSITE" id="PS50089"/>
    </source>
</evidence>
<keyword evidence="6 8" id="KW-0443">Lipid metabolism</keyword>
<dbReference type="CDD" id="cd07216">
    <property type="entry name" value="Pat17_PNPLA8_PNPLA9_like3"/>
    <property type="match status" value="1"/>
</dbReference>
<organism evidence="14 15">
    <name type="scientific">Fusarium globosum</name>
    <dbReference type="NCBI Taxonomy" id="78864"/>
    <lineage>
        <taxon>Eukaryota</taxon>
        <taxon>Fungi</taxon>
        <taxon>Dikarya</taxon>
        <taxon>Ascomycota</taxon>
        <taxon>Pezizomycotina</taxon>
        <taxon>Sordariomycetes</taxon>
        <taxon>Hypocreomycetidae</taxon>
        <taxon>Hypocreales</taxon>
        <taxon>Nectriaceae</taxon>
        <taxon>Fusarium</taxon>
        <taxon>Fusarium fujikuroi species complex</taxon>
    </lineage>
</organism>
<dbReference type="Gene3D" id="3.30.70.330">
    <property type="match status" value="1"/>
</dbReference>
<keyword evidence="4 7" id="KW-0862">Zinc</keyword>
<keyword evidence="2 7" id="KW-0863">Zinc-finger</keyword>
<dbReference type="PROSITE" id="PS50089">
    <property type="entry name" value="ZF_RING_2"/>
    <property type="match status" value="1"/>
</dbReference>
<feature type="domain" description="C3H1-type" evidence="12">
    <location>
        <begin position="49"/>
        <end position="76"/>
    </location>
</feature>
<evidence type="ECO:0000256" key="5">
    <source>
        <dbReference type="ARBA" id="ARBA00022963"/>
    </source>
</evidence>
<sequence>MGNIFGRETETSPPPRELPPILAATRQRLYYGSDLPYEDTFQNRGVPRIQHPRPCVFYARGACLWGTTCQFSHEGAVNTFSTPNSRKPCRFFMRGHCRRGEACNFSHEEPSVQESTEAIKDDDCAESWVRELGGAWVKFGDGVAIMDVSLPSDFSAIQIRNLPTSASANSVRALLSDVGIPVSTSDIRYTRPKDMPNGFATVKVKDPTFAKTACSRLQTCIEPPGLIVNSIRVPIPSGFQLGQVDNRQVRCSWHRPTRASILYFPNKKFASRSFYKFKDGEYKINGMKATVQSPVAEHPGQQNGRWKIDLVGLSASITEDDIASAFPSFEKPCLITIGDLSYEMDIEMDSTLVKSMLYEKGELEKWNLSDSSTAKRIKAQATFMEECHAQVAASSLDGTELPFNHTGKLFVQLITSVKFKVSARVYDAVKKTIDSHKSNWNRQFIRYSALPERGFNRILKIEGEDRQLVAQAKRALEKIITGTVLTMDGKNIWYSNLKISKNAYRKLQKIERDLGVVIIRDIRASNFRAFGPEGQLAQAAEALQQLINEIKAGGHAIKKAVSTVKRQQLETDCPICFDEAEESLETSCGHIYCSLCFFNMCQAEASTSGDFSISCMGNSGTCGKIIQISELQTLILSETFENILEASFASFIRRHPAEFRSEDIEELIKAKEDLATSQMTECLRPDNPPKPCEYFDLIGGTSTGGLIAIMLGRLRMDVDTCIEKYGELSSRVFQPKRSGVNFLGKLKDLAKAEGKYRSGRLEQEIKNMVEEVEGNAHSRLLQTGPDAECRVFVCAFTNDLNVPVRLRSYSTADSVDSLSGSRCAIWEAARATSAAATFFDRIQVGRQYYVDGATGYNNPVEVVLEEAKSIWPDALARIQCLVSIGTGVPDPKDFGDNLKGVFETVKEIATETEITQKRFLKNHAQLGVKGRYFRFNVNEGRLTGVGLDEHKKQGRIEIASEAYLEDPQTRALVDEFLTVRAPLAHRTIETPVNQISLVPYLENTKFSGRGDIILGMKQFFTARSGIESGQKRLILQGFPGIGKTSLALHYSFEHGDAYDGIFWINAHVADTPSDSGHEKTAREAIDQELLRIDEEISKHANLPLAKWCLTNRWLLIIDNLEDSTAFQAQAAIPRGKGGHVIITSRRTDLNQVGTVMIIPPLKEKEAAKLLLLYSKNREPEKEDQGNSLAIVEKLGHVPLAIRQFGCLVSEQRESLSTYMGEFDHLMKELASSGRDLPDKTFELNDSRPLLASFELSLGYLSKASKHAAALLQLMANFEASDISQSMLHRSLQEQKRWDENGNISICFVKSMSKWLKDLSKSSGRGLDDALEVLVKFSLLFRKKRKSRFFLHPLIHFWLRWKQETRSAESVPDSFKDSLSLLLNGFPHPDFSSVYGLSSRQLDLRALFMPHVESLLRQYQQLKSRIMEDEAVLLQLSDLFLQASNITATLRPAQQQIKHYFAGVGMPLPGGYPMDSFKRDAPFLPALKEIMIRLDYPATLFLWAVYVFFDYECQQWQASNPGGVYRVEHIQFGGKPLAEVRARLIDQDPTEPAWFHNGTFLVTDSIGIDLDSMRDIAAIMPLNVISEKEDGTAHATQSLQSGIFGLIAFKYFLQVRFSVLTVKQEPGTKWLQISIASHRALPSYIALSWILCFHSNPTLGSNDSPTMDTTTETPDANLPLGSKTFCDLTRFAEAQMLLSAFQSKGKSTDILDPLQLLAASLGGKAAERVAWICKTMGPESTVGAESLLMLISCDEEPKMRQDLVEKVLNSPITKDNFTFKIGLINHWHRRLAASGSTEKAIELVLTWIKHFSICERNIRDTWNFYNDPVLDLYEFAIQLSETQPQLQEKTAGYRNQYFKYSSQNYRQFHQWLALGCGVGIFGMGFARLKIHISALPGKPELKASQDNLGVQLFFFLQRQFLPAARENAHAQKSQTTAIKETKSKAFTSQPTKIDPTMPLNTQAQETETGARYGALLERIFGDTVLAEKAIDAALLEESRANEQVLSQTGLFAFLEEVSGYKQEEPIILKGRTAWGPAEPYPSRLPLDKEEIEAEHRSVKKVTREALKEFCKAVNSAGGMLPLGWEKRETKDGHPYFIDHNTKTTTWDDPRQKAHTGKRLTVQDLKKYISYIF</sequence>
<dbReference type="SUPFAM" id="SSF52151">
    <property type="entry name" value="FabD/lysophospholipase-like"/>
    <property type="match status" value="1"/>
</dbReference>
<proteinExistence type="predicted"/>
<dbReference type="InterPro" id="IPR035979">
    <property type="entry name" value="RBD_domain_sf"/>
</dbReference>
<dbReference type="Pfam" id="PF01734">
    <property type="entry name" value="Patatin"/>
    <property type="match status" value="1"/>
</dbReference>
<evidence type="ECO:0000256" key="9">
    <source>
        <dbReference type="SAM" id="MobiDB-lite"/>
    </source>
</evidence>
<dbReference type="PROSITE" id="PS51635">
    <property type="entry name" value="PNPLA"/>
    <property type="match status" value="1"/>
</dbReference>
<dbReference type="GO" id="GO:0003676">
    <property type="term" value="F:nucleic acid binding"/>
    <property type="evidence" value="ECO:0007669"/>
    <property type="project" value="InterPro"/>
</dbReference>
<dbReference type="EMBL" id="JAAQPF010000010">
    <property type="protein sequence ID" value="KAF5721153.1"/>
    <property type="molecule type" value="Genomic_DNA"/>
</dbReference>
<dbReference type="InterPro" id="IPR002182">
    <property type="entry name" value="NB-ARC"/>
</dbReference>
<dbReference type="GO" id="GO:0019369">
    <property type="term" value="P:arachidonate metabolic process"/>
    <property type="evidence" value="ECO:0007669"/>
    <property type="project" value="TreeGrafter"/>
</dbReference>
<comment type="caution">
    <text evidence="8">Lacks conserved residue(s) required for the propagation of feature annotation.</text>
</comment>
<dbReference type="Gene3D" id="3.40.50.300">
    <property type="entry name" value="P-loop containing nucleotide triphosphate hydrolases"/>
    <property type="match status" value="1"/>
</dbReference>
<keyword evidence="15" id="KW-1185">Reference proteome</keyword>
<feature type="active site" description="Nucleophile" evidence="8">
    <location>
        <position position="702"/>
    </location>
</feature>